<evidence type="ECO:0000256" key="2">
    <source>
        <dbReference type="SAM" id="SignalP"/>
    </source>
</evidence>
<dbReference type="EMBL" id="JADGKB010000060">
    <property type="protein sequence ID" value="KAJ3255790.1"/>
    <property type="molecule type" value="Genomic_DNA"/>
</dbReference>
<evidence type="ECO:0000259" key="3">
    <source>
        <dbReference type="SMART" id="SM00198"/>
    </source>
</evidence>
<feature type="compositionally biased region" description="Low complexity" evidence="1">
    <location>
        <begin position="26"/>
        <end position="39"/>
    </location>
</feature>
<dbReference type="PROSITE" id="PS01009">
    <property type="entry name" value="CRISP_1"/>
    <property type="match status" value="1"/>
</dbReference>
<gene>
    <name evidence="4" type="ORF">HK103_006048</name>
</gene>
<feature type="signal peptide" evidence="2">
    <location>
        <begin position="1"/>
        <end position="17"/>
    </location>
</feature>
<comment type="caution">
    <text evidence="4">The sequence shown here is derived from an EMBL/GenBank/DDBJ whole genome shotgun (WGS) entry which is preliminary data.</text>
</comment>
<evidence type="ECO:0000256" key="1">
    <source>
        <dbReference type="SAM" id="MobiDB-lite"/>
    </source>
</evidence>
<organism evidence="4 5">
    <name type="scientific">Boothiomyces macroporosus</name>
    <dbReference type="NCBI Taxonomy" id="261099"/>
    <lineage>
        <taxon>Eukaryota</taxon>
        <taxon>Fungi</taxon>
        <taxon>Fungi incertae sedis</taxon>
        <taxon>Chytridiomycota</taxon>
        <taxon>Chytridiomycota incertae sedis</taxon>
        <taxon>Chytridiomycetes</taxon>
        <taxon>Rhizophydiales</taxon>
        <taxon>Terramycetaceae</taxon>
        <taxon>Boothiomyces</taxon>
    </lineage>
</organism>
<name>A0AAD5UED3_9FUNG</name>
<dbReference type="InterPro" id="IPR018244">
    <property type="entry name" value="Allrgn_V5/Tpx1_CS"/>
</dbReference>
<dbReference type="InterPro" id="IPR014044">
    <property type="entry name" value="CAP_dom"/>
</dbReference>
<dbReference type="Pfam" id="PF00188">
    <property type="entry name" value="CAP"/>
    <property type="match status" value="1"/>
</dbReference>
<reference evidence="4" key="1">
    <citation type="submission" date="2020-05" db="EMBL/GenBank/DDBJ databases">
        <title>Phylogenomic resolution of chytrid fungi.</title>
        <authorList>
            <person name="Stajich J.E."/>
            <person name="Amses K."/>
            <person name="Simmons R."/>
            <person name="Seto K."/>
            <person name="Myers J."/>
            <person name="Bonds A."/>
            <person name="Quandt C.A."/>
            <person name="Barry K."/>
            <person name="Liu P."/>
            <person name="Grigoriev I."/>
            <person name="Longcore J.E."/>
            <person name="James T.Y."/>
        </authorList>
    </citation>
    <scope>NUCLEOTIDE SEQUENCE</scope>
    <source>
        <strain evidence="4">PLAUS21</strain>
    </source>
</reference>
<dbReference type="AlphaFoldDB" id="A0AAD5UED3"/>
<dbReference type="SUPFAM" id="SSF55797">
    <property type="entry name" value="PR-1-like"/>
    <property type="match status" value="1"/>
</dbReference>
<dbReference type="PRINTS" id="PR00837">
    <property type="entry name" value="V5TPXLIKE"/>
</dbReference>
<dbReference type="Proteomes" id="UP001210925">
    <property type="component" value="Unassembled WGS sequence"/>
</dbReference>
<evidence type="ECO:0000313" key="4">
    <source>
        <dbReference type="EMBL" id="KAJ3255790.1"/>
    </source>
</evidence>
<dbReference type="InterPro" id="IPR001283">
    <property type="entry name" value="CRISP-related"/>
</dbReference>
<dbReference type="Gene3D" id="3.40.33.10">
    <property type="entry name" value="CAP"/>
    <property type="match status" value="1"/>
</dbReference>
<feature type="compositionally biased region" description="Pro residues" evidence="1">
    <location>
        <begin position="40"/>
        <end position="53"/>
    </location>
</feature>
<feature type="region of interest" description="Disordered" evidence="1">
    <location>
        <begin position="24"/>
        <end position="53"/>
    </location>
</feature>
<feature type="domain" description="SCP" evidence="3">
    <location>
        <begin position="70"/>
        <end position="198"/>
    </location>
</feature>
<dbReference type="PANTHER" id="PTHR10334">
    <property type="entry name" value="CYSTEINE-RICH SECRETORY PROTEIN-RELATED"/>
    <property type="match status" value="1"/>
</dbReference>
<keyword evidence="5" id="KW-1185">Reference proteome</keyword>
<sequence length="202" mass="21277">MLHQIVLLASTVISTQTGMCWKTNRPKPTSTTTTVAPVKTLPPAPKPAPPAPKPVAKPNFQSVVSQVAQQVQQAVGDFGCLALHNTARALVGAPPLTYSSQLASTAQSWSDTMAATGSFHHSGRSGENIYMGDDSSCAGAMTAWLAEKANYSGQPIDGNFGIYGHYTQIVWKETTQVGCGRKNGYVTCNYSPAGNILGVSAY</sequence>
<evidence type="ECO:0000313" key="5">
    <source>
        <dbReference type="Proteomes" id="UP001210925"/>
    </source>
</evidence>
<protein>
    <recommendedName>
        <fullName evidence="3">SCP domain-containing protein</fullName>
    </recommendedName>
</protein>
<dbReference type="PROSITE" id="PS01010">
    <property type="entry name" value="CRISP_2"/>
    <property type="match status" value="1"/>
</dbReference>
<dbReference type="InterPro" id="IPR035940">
    <property type="entry name" value="CAP_sf"/>
</dbReference>
<keyword evidence="2" id="KW-0732">Signal</keyword>
<accession>A0AAD5UED3</accession>
<dbReference type="GO" id="GO:0005576">
    <property type="term" value="C:extracellular region"/>
    <property type="evidence" value="ECO:0007669"/>
    <property type="project" value="InterPro"/>
</dbReference>
<dbReference type="SMART" id="SM00198">
    <property type="entry name" value="SCP"/>
    <property type="match status" value="1"/>
</dbReference>
<proteinExistence type="predicted"/>
<feature type="chain" id="PRO_5041948486" description="SCP domain-containing protein" evidence="2">
    <location>
        <begin position="18"/>
        <end position="202"/>
    </location>
</feature>